<accession>A0A1H3V0W1</accession>
<feature type="region of interest" description="Disordered" evidence="1">
    <location>
        <begin position="29"/>
        <end position="49"/>
    </location>
</feature>
<dbReference type="PROSITE" id="PS51257">
    <property type="entry name" value="PROKAR_LIPOPROTEIN"/>
    <property type="match status" value="1"/>
</dbReference>
<gene>
    <name evidence="2" type="ORF">SAMN05421736_1347</name>
</gene>
<protein>
    <recommendedName>
        <fullName evidence="4">WD40 repeat protein</fullName>
    </recommendedName>
</protein>
<dbReference type="OrthoDB" id="2591146at2"/>
<dbReference type="SUPFAM" id="SSF69304">
    <property type="entry name" value="Tricorn protease N-terminal domain"/>
    <property type="match status" value="1"/>
</dbReference>
<dbReference type="STRING" id="1503961.SAMN05421736_1347"/>
<keyword evidence="3" id="KW-1185">Reference proteome</keyword>
<evidence type="ECO:0000313" key="2">
    <source>
        <dbReference type="EMBL" id="SDZ68340.1"/>
    </source>
</evidence>
<dbReference type="EMBL" id="FNPI01000034">
    <property type="protein sequence ID" value="SDZ68340.1"/>
    <property type="molecule type" value="Genomic_DNA"/>
</dbReference>
<proteinExistence type="predicted"/>
<evidence type="ECO:0000313" key="3">
    <source>
        <dbReference type="Proteomes" id="UP000198935"/>
    </source>
</evidence>
<evidence type="ECO:0008006" key="4">
    <source>
        <dbReference type="Google" id="ProtNLM"/>
    </source>
</evidence>
<dbReference type="Proteomes" id="UP000198935">
    <property type="component" value="Unassembled WGS sequence"/>
</dbReference>
<reference evidence="3" key="1">
    <citation type="submission" date="2016-10" db="EMBL/GenBank/DDBJ databases">
        <authorList>
            <person name="Varghese N."/>
            <person name="Submissions S."/>
        </authorList>
    </citation>
    <scope>NUCLEOTIDE SEQUENCE [LARGE SCALE GENOMIC DNA]</scope>
    <source>
        <strain evidence="3">SP</strain>
    </source>
</reference>
<sequence length="395" mass="44072">MKRKLLTVLSIIFVLLLIGCTREEDKIESANQAAEKSDSPVQPPPPLEAESNVNVEQINGDIKNIYYAGEGKVLLSADKLYLFDADTESVLAEAPQESFERERFWVIDSGYVAVRETLSSDNDGSMMTNGEINYNAMFYDDELNKVSEYEINELVEADDMLMFLEAISFSSDGTKIAYATYSGVYIYDFEKDSKITVIDLEAADTNERSGIVNIEQIGFTKEDKRIAFKAQSFDIPAEPYKPSFDTCGTVNIDSSDLSNRTFDDYTCKQLTSYSNLLLLAEDPTMTTGRLMVMDTISGQAKMHTLTEEEESGNVSGSDGGAFFATSSRNKNGFTVRVYNADTGQVEGEQQVEVDEKSPYLSHDPVVKVLDDIRTWIILLGSKRDDVEAKMIISHF</sequence>
<dbReference type="AlphaFoldDB" id="A0A1H3V0W1"/>
<name>A0A1H3V0W1_9BACI</name>
<organism evidence="2 3">
    <name type="scientific">Evansella caseinilytica</name>
    <dbReference type="NCBI Taxonomy" id="1503961"/>
    <lineage>
        <taxon>Bacteria</taxon>
        <taxon>Bacillati</taxon>
        <taxon>Bacillota</taxon>
        <taxon>Bacilli</taxon>
        <taxon>Bacillales</taxon>
        <taxon>Bacillaceae</taxon>
        <taxon>Evansella</taxon>
    </lineage>
</organism>
<evidence type="ECO:0000256" key="1">
    <source>
        <dbReference type="SAM" id="MobiDB-lite"/>
    </source>
</evidence>